<proteinExistence type="predicted"/>
<sequence>MDQAPYTEVVVECTVVLGCSPRAWDLNLFPIKKLLKTEGFKIDTMRTYHGLSLKSVTEGSQSHKMAPQPDLAPQNKFYTTLLIRVEGVVPVTSCEGD</sequence>
<accession>A0A5B7DHW9</accession>
<evidence type="ECO:0000313" key="1">
    <source>
        <dbReference type="EMBL" id="MPC20743.1"/>
    </source>
</evidence>
<reference evidence="1 2" key="1">
    <citation type="submission" date="2019-05" db="EMBL/GenBank/DDBJ databases">
        <title>Another draft genome of Portunus trituberculatus and its Hox gene families provides insights of decapod evolution.</title>
        <authorList>
            <person name="Jeong J.-H."/>
            <person name="Song I."/>
            <person name="Kim S."/>
            <person name="Choi T."/>
            <person name="Kim D."/>
            <person name="Ryu S."/>
            <person name="Kim W."/>
        </authorList>
    </citation>
    <scope>NUCLEOTIDE SEQUENCE [LARGE SCALE GENOMIC DNA]</scope>
    <source>
        <tissue evidence="1">Muscle</tissue>
    </source>
</reference>
<dbReference type="OrthoDB" id="2186602at2759"/>
<dbReference type="AlphaFoldDB" id="A0A5B7DHW9"/>
<gene>
    <name evidence="1" type="primary">Cdc73</name>
    <name evidence="1" type="ORF">E2C01_013699</name>
</gene>
<comment type="caution">
    <text evidence="1">The sequence shown here is derived from an EMBL/GenBank/DDBJ whole genome shotgun (WGS) entry which is preliminary data.</text>
</comment>
<dbReference type="EMBL" id="VSRR010000905">
    <property type="protein sequence ID" value="MPC20743.1"/>
    <property type="molecule type" value="Genomic_DNA"/>
</dbReference>
<evidence type="ECO:0000313" key="2">
    <source>
        <dbReference type="Proteomes" id="UP000324222"/>
    </source>
</evidence>
<protein>
    <submittedName>
        <fullName evidence="1">Parafibromin</fullName>
    </submittedName>
</protein>
<dbReference type="Proteomes" id="UP000324222">
    <property type="component" value="Unassembled WGS sequence"/>
</dbReference>
<name>A0A5B7DHW9_PORTR</name>
<organism evidence="1 2">
    <name type="scientific">Portunus trituberculatus</name>
    <name type="common">Swimming crab</name>
    <name type="synonym">Neptunus trituberculatus</name>
    <dbReference type="NCBI Taxonomy" id="210409"/>
    <lineage>
        <taxon>Eukaryota</taxon>
        <taxon>Metazoa</taxon>
        <taxon>Ecdysozoa</taxon>
        <taxon>Arthropoda</taxon>
        <taxon>Crustacea</taxon>
        <taxon>Multicrustacea</taxon>
        <taxon>Malacostraca</taxon>
        <taxon>Eumalacostraca</taxon>
        <taxon>Eucarida</taxon>
        <taxon>Decapoda</taxon>
        <taxon>Pleocyemata</taxon>
        <taxon>Brachyura</taxon>
        <taxon>Eubrachyura</taxon>
        <taxon>Portunoidea</taxon>
        <taxon>Portunidae</taxon>
        <taxon>Portuninae</taxon>
        <taxon>Portunus</taxon>
    </lineage>
</organism>
<keyword evidence="2" id="KW-1185">Reference proteome</keyword>